<comment type="function">
    <text evidence="3">Required for mitochondrial cytochrome c oxidase (COX) assembly and respiration.</text>
</comment>
<keyword evidence="3" id="KW-0472">Membrane</keyword>
<dbReference type="GO" id="GO:0005743">
    <property type="term" value="C:mitochondrial inner membrane"/>
    <property type="evidence" value="ECO:0007669"/>
    <property type="project" value="UniProtKB-SubCell"/>
</dbReference>
<evidence type="ECO:0000256" key="3">
    <source>
        <dbReference type="RuleBase" id="RU364104"/>
    </source>
</evidence>
<name>A0A2U1JAN7_SMIAN</name>
<evidence type="ECO:0000256" key="1">
    <source>
        <dbReference type="ARBA" id="ARBA00007347"/>
    </source>
</evidence>
<comment type="subcellular location">
    <subcellularLocation>
        <location evidence="3">Mitochondrion inner membrane</location>
    </subcellularLocation>
</comment>
<dbReference type="AlphaFoldDB" id="A0A2U1JAN7"/>
<comment type="similarity">
    <text evidence="1 3">Belongs to the CMC family.</text>
</comment>
<dbReference type="Proteomes" id="UP000245591">
    <property type="component" value="Unassembled WGS sequence"/>
</dbReference>
<protein>
    <recommendedName>
        <fullName evidence="3">COX assembly mitochondrial protein</fullName>
    </recommendedName>
</protein>
<dbReference type="InterPro" id="IPR013892">
    <property type="entry name" value="Cyt_c_biogenesis_Cmc1-like"/>
</dbReference>
<dbReference type="EMBL" id="MBFU01000100">
    <property type="protein sequence ID" value="PWA02182.1"/>
    <property type="molecule type" value="Genomic_DNA"/>
</dbReference>
<keyword evidence="3" id="KW-0999">Mitochondrion inner membrane</keyword>
<keyword evidence="3" id="KW-0496">Mitochondrion</keyword>
<accession>A0A2U1JAN7</accession>
<evidence type="ECO:0000256" key="2">
    <source>
        <dbReference type="ARBA" id="ARBA00023157"/>
    </source>
</evidence>
<proteinExistence type="inferred from homology"/>
<comment type="caution">
    <text evidence="4">The sequence shown here is derived from an EMBL/GenBank/DDBJ whole genome shotgun (WGS) entry which is preliminary data.</text>
</comment>
<organism evidence="4 5">
    <name type="scientific">Smittium angustum</name>
    <dbReference type="NCBI Taxonomy" id="133377"/>
    <lineage>
        <taxon>Eukaryota</taxon>
        <taxon>Fungi</taxon>
        <taxon>Fungi incertae sedis</taxon>
        <taxon>Zoopagomycota</taxon>
        <taxon>Kickxellomycotina</taxon>
        <taxon>Harpellomycetes</taxon>
        <taxon>Harpellales</taxon>
        <taxon>Legeriomycetaceae</taxon>
        <taxon>Smittium</taxon>
    </lineage>
</organism>
<keyword evidence="3" id="KW-0143">Chaperone</keyword>
<reference evidence="4 5" key="1">
    <citation type="journal article" date="2018" name="MBio">
        <title>Comparative Genomics Reveals the Core Gene Toolbox for the Fungus-Insect Symbiosis.</title>
        <authorList>
            <person name="Wang Y."/>
            <person name="Stata M."/>
            <person name="Wang W."/>
            <person name="Stajich J.E."/>
            <person name="White M.M."/>
            <person name="Moncalvo J.M."/>
        </authorList>
    </citation>
    <scope>NUCLEOTIDE SEQUENCE [LARGE SCALE GENOMIC DNA]</scope>
    <source>
        <strain evidence="4 5">AUS-126-30</strain>
    </source>
</reference>
<evidence type="ECO:0000313" key="5">
    <source>
        <dbReference type="Proteomes" id="UP000245591"/>
    </source>
</evidence>
<sequence>MHPHVAEHKNLDCVDFIRALEECHSGNPWKKFLGKEFEDNRKKQLESSRKKRADIEKKWKEIEENR</sequence>
<keyword evidence="5" id="KW-1185">Reference proteome</keyword>
<dbReference type="Pfam" id="PF08583">
    <property type="entry name" value="Cmc1"/>
    <property type="match status" value="1"/>
</dbReference>
<keyword evidence="2" id="KW-1015">Disulfide bond</keyword>
<evidence type="ECO:0000313" key="4">
    <source>
        <dbReference type="EMBL" id="PWA02182.1"/>
    </source>
</evidence>
<gene>
    <name evidence="4" type="ORF">BB558_001684</name>
</gene>